<dbReference type="GO" id="GO:0003677">
    <property type="term" value="F:DNA binding"/>
    <property type="evidence" value="ECO:0007669"/>
    <property type="project" value="InterPro"/>
</dbReference>
<dbReference type="EMBL" id="AZRV01000011">
    <property type="protein sequence ID" value="RKO63229.1"/>
    <property type="molecule type" value="Genomic_DNA"/>
</dbReference>
<evidence type="ECO:0000313" key="2">
    <source>
        <dbReference type="Proteomes" id="UP000286235"/>
    </source>
</evidence>
<accession>A0A420VHX3</accession>
<name>A0A420VHX3_9BACI</name>
<keyword evidence="2" id="KW-1185">Reference proteome</keyword>
<sequence length="74" mass="8738">MPRYKNLRAEMARNGVTIRQIADLLGVRFATISDKLNGRSRFFCDEAIRIKRHFFPDCSLEYLFDDEDEQQHTA</sequence>
<dbReference type="Gene3D" id="1.10.260.40">
    <property type="entry name" value="lambda repressor-like DNA-binding domains"/>
    <property type="match status" value="1"/>
</dbReference>
<evidence type="ECO:0000313" key="1">
    <source>
        <dbReference type="EMBL" id="RKO63229.1"/>
    </source>
</evidence>
<dbReference type="SUPFAM" id="SSF47413">
    <property type="entry name" value="lambda repressor-like DNA-binding domains"/>
    <property type="match status" value="1"/>
</dbReference>
<dbReference type="RefSeq" id="WP_370741140.1">
    <property type="nucleotide sequence ID" value="NZ_AZRV01000011.1"/>
</dbReference>
<comment type="caution">
    <text evidence="1">The sequence shown here is derived from an EMBL/GenBank/DDBJ whole genome shotgun (WGS) entry which is preliminary data.</text>
</comment>
<reference evidence="1 2" key="1">
    <citation type="submission" date="2013-12" db="EMBL/GenBank/DDBJ databases">
        <title>Genome and proteome characterization of Caldibacillus debilis GB1 derived from a cellulolytic aero-tolerant co-culture.</title>
        <authorList>
            <person name="Wushke S.T."/>
            <person name="Zhang X."/>
            <person name="Fristensky B."/>
            <person name="Wilkins J.A."/>
            <person name="Levin D.B."/>
            <person name="Sparling R."/>
        </authorList>
    </citation>
    <scope>NUCLEOTIDE SEQUENCE [LARGE SCALE GENOMIC DNA]</scope>
    <source>
        <strain evidence="1 2">GB1</strain>
    </source>
</reference>
<dbReference type="AlphaFoldDB" id="A0A420VHX3"/>
<dbReference type="InterPro" id="IPR010982">
    <property type="entry name" value="Lambda_DNA-bd_dom_sf"/>
</dbReference>
<dbReference type="CDD" id="cd00093">
    <property type="entry name" value="HTH_XRE"/>
    <property type="match status" value="1"/>
</dbReference>
<organism evidence="1 2">
    <name type="scientific">Caldibacillus debilis GB1</name>
    <dbReference type="NCBI Taxonomy" id="1339248"/>
    <lineage>
        <taxon>Bacteria</taxon>
        <taxon>Bacillati</taxon>
        <taxon>Bacillota</taxon>
        <taxon>Bacilli</taxon>
        <taxon>Bacillales</taxon>
        <taxon>Bacillaceae</taxon>
        <taxon>Caldibacillus</taxon>
    </lineage>
</organism>
<proteinExistence type="predicted"/>
<gene>
    <name evidence="1" type="ORF">Cdeb_00321</name>
</gene>
<dbReference type="Proteomes" id="UP000286235">
    <property type="component" value="Unassembled WGS sequence"/>
</dbReference>
<dbReference type="InterPro" id="IPR001387">
    <property type="entry name" value="Cro/C1-type_HTH"/>
</dbReference>
<protein>
    <submittedName>
        <fullName evidence="1">Uncharacterized protein</fullName>
    </submittedName>
</protein>